<evidence type="ECO:0000313" key="3">
    <source>
        <dbReference type="Proteomes" id="UP000199137"/>
    </source>
</evidence>
<feature type="region of interest" description="Disordered" evidence="1">
    <location>
        <begin position="1"/>
        <end position="24"/>
    </location>
</feature>
<reference evidence="2 3" key="1">
    <citation type="submission" date="2016-10" db="EMBL/GenBank/DDBJ databases">
        <authorList>
            <person name="de Groot N.N."/>
        </authorList>
    </citation>
    <scope>NUCLEOTIDE SEQUENCE [LARGE SCALE GENOMIC DNA]</scope>
    <source>
        <strain evidence="2 3">DSM 44637</strain>
    </source>
</reference>
<dbReference type="Proteomes" id="UP000199137">
    <property type="component" value="Unassembled WGS sequence"/>
</dbReference>
<evidence type="ECO:0008006" key="4">
    <source>
        <dbReference type="Google" id="ProtNLM"/>
    </source>
</evidence>
<evidence type="ECO:0000313" key="2">
    <source>
        <dbReference type="EMBL" id="SFO68557.1"/>
    </source>
</evidence>
<protein>
    <recommendedName>
        <fullName evidence="4">Transposase DDE domain-containing protein</fullName>
    </recommendedName>
</protein>
<evidence type="ECO:0000256" key="1">
    <source>
        <dbReference type="SAM" id="MobiDB-lite"/>
    </source>
</evidence>
<name>A0A1I5J733_9PSEU</name>
<dbReference type="EMBL" id="FOWC01000002">
    <property type="protein sequence ID" value="SFO68557.1"/>
    <property type="molecule type" value="Genomic_DNA"/>
</dbReference>
<proteinExistence type="predicted"/>
<feature type="compositionally biased region" description="Basic residues" evidence="1">
    <location>
        <begin position="15"/>
        <end position="24"/>
    </location>
</feature>
<accession>A0A1I5J733</accession>
<dbReference type="AlphaFoldDB" id="A0A1I5J733"/>
<organism evidence="2 3">
    <name type="scientific">Amycolatopsis rubida</name>
    <dbReference type="NCBI Taxonomy" id="112413"/>
    <lineage>
        <taxon>Bacteria</taxon>
        <taxon>Bacillati</taxon>
        <taxon>Actinomycetota</taxon>
        <taxon>Actinomycetes</taxon>
        <taxon>Pseudonocardiales</taxon>
        <taxon>Pseudonocardiaceae</taxon>
        <taxon>Amycolatopsis</taxon>
    </lineage>
</organism>
<sequence>MIFMPTADTTTIRQAMKRKHPKSHVRRVRFLDKGYTSKQCATETEDRWLLAKVPQRDRDSAHLRRLVASARKAAECGIPVARYRNLVPHGPALGG</sequence>
<gene>
    <name evidence="2" type="ORF">SAMN05421854_102970</name>
</gene>